<evidence type="ECO:0000256" key="3">
    <source>
        <dbReference type="ARBA" id="ARBA00012438"/>
    </source>
</evidence>
<dbReference type="PROSITE" id="PS50109">
    <property type="entry name" value="HIS_KIN"/>
    <property type="match status" value="1"/>
</dbReference>
<keyword evidence="5" id="KW-0808">Transferase</keyword>
<dbReference type="InterPro" id="IPR004358">
    <property type="entry name" value="Sig_transdc_His_kin-like_C"/>
</dbReference>
<dbReference type="SUPFAM" id="SSF47384">
    <property type="entry name" value="Homodimeric domain of signal transducing histidine kinase"/>
    <property type="match status" value="1"/>
</dbReference>
<keyword evidence="4 12" id="KW-0597">Phosphoprotein</keyword>
<feature type="transmembrane region" description="Helical" evidence="13">
    <location>
        <begin position="59"/>
        <end position="78"/>
    </location>
</feature>
<protein>
    <recommendedName>
        <fullName evidence="3">histidine kinase</fullName>
        <ecNumber evidence="3">2.7.13.3</ecNumber>
    </recommendedName>
</protein>
<keyword evidence="9" id="KW-0902">Two-component regulatory system</keyword>
<dbReference type="GO" id="GO:0005524">
    <property type="term" value="F:ATP binding"/>
    <property type="evidence" value="ECO:0007669"/>
    <property type="project" value="UniProtKB-KW"/>
</dbReference>
<feature type="transmembrane region" description="Helical" evidence="13">
    <location>
        <begin position="85"/>
        <end position="105"/>
    </location>
</feature>
<proteinExistence type="predicted"/>
<dbReference type="SMART" id="SM00388">
    <property type="entry name" value="HisKA"/>
    <property type="match status" value="1"/>
</dbReference>
<evidence type="ECO:0000256" key="2">
    <source>
        <dbReference type="ARBA" id="ARBA00004370"/>
    </source>
</evidence>
<dbReference type="InterPro" id="IPR001789">
    <property type="entry name" value="Sig_transdc_resp-reg_receiver"/>
</dbReference>
<dbReference type="GO" id="GO:0000155">
    <property type="term" value="F:phosphorelay sensor kinase activity"/>
    <property type="evidence" value="ECO:0007669"/>
    <property type="project" value="InterPro"/>
</dbReference>
<dbReference type="Proteomes" id="UP001156140">
    <property type="component" value="Unassembled WGS sequence"/>
</dbReference>
<dbReference type="InterPro" id="IPR036890">
    <property type="entry name" value="HATPase_C_sf"/>
</dbReference>
<reference evidence="16" key="1">
    <citation type="submission" date="2022-03" db="EMBL/GenBank/DDBJ databases">
        <title>The complete genome sequence of a Methyloterrigena soli.</title>
        <authorList>
            <person name="Zi Z."/>
        </authorList>
    </citation>
    <scope>NUCLEOTIDE SEQUENCE</scope>
    <source>
        <strain evidence="16">M48</strain>
    </source>
</reference>
<dbReference type="RefSeq" id="WP_281736385.1">
    <property type="nucleotide sequence ID" value="NZ_JAKETQ010000001.1"/>
</dbReference>
<dbReference type="FunFam" id="1.10.287.130:FF:000038">
    <property type="entry name" value="Sensory transduction histidine kinase"/>
    <property type="match status" value="1"/>
</dbReference>
<dbReference type="EMBL" id="JALAZD010000001">
    <property type="protein sequence ID" value="MCI0128181.1"/>
    <property type="molecule type" value="Genomic_DNA"/>
</dbReference>
<dbReference type="PROSITE" id="PS50110">
    <property type="entry name" value="RESPONSE_REGULATORY"/>
    <property type="match status" value="2"/>
</dbReference>
<keyword evidence="13" id="KW-0812">Transmembrane</keyword>
<dbReference type="GO" id="GO:0005886">
    <property type="term" value="C:plasma membrane"/>
    <property type="evidence" value="ECO:0007669"/>
    <property type="project" value="TreeGrafter"/>
</dbReference>
<dbReference type="Gene3D" id="3.30.565.10">
    <property type="entry name" value="Histidine kinase-like ATPase, C-terminal domain"/>
    <property type="match status" value="1"/>
</dbReference>
<dbReference type="AlphaFoldDB" id="A0AA41QRA0"/>
<dbReference type="SUPFAM" id="SSF52172">
    <property type="entry name" value="CheY-like"/>
    <property type="match status" value="2"/>
</dbReference>
<dbReference type="Gene3D" id="3.40.50.2300">
    <property type="match status" value="2"/>
</dbReference>
<dbReference type="EC" id="2.7.13.3" evidence="3"/>
<evidence type="ECO:0000259" key="15">
    <source>
        <dbReference type="PROSITE" id="PS50110"/>
    </source>
</evidence>
<evidence type="ECO:0000256" key="8">
    <source>
        <dbReference type="ARBA" id="ARBA00022840"/>
    </source>
</evidence>
<keyword evidence="11" id="KW-0131">Cell cycle</keyword>
<keyword evidence="10 13" id="KW-0472">Membrane</keyword>
<comment type="caution">
    <text evidence="16">The sequence shown here is derived from an EMBL/GenBank/DDBJ whole genome shotgun (WGS) entry which is preliminary data.</text>
</comment>
<dbReference type="SMART" id="SM00387">
    <property type="entry name" value="HATPase_c"/>
    <property type="match status" value="1"/>
</dbReference>
<evidence type="ECO:0000256" key="12">
    <source>
        <dbReference type="PROSITE-ProRule" id="PRU00169"/>
    </source>
</evidence>
<keyword evidence="8" id="KW-0067">ATP-binding</keyword>
<feature type="domain" description="Histidine kinase" evidence="14">
    <location>
        <begin position="234"/>
        <end position="456"/>
    </location>
</feature>
<sequence>MSALSRLEALTDWLTPDILKADLDVRKRVQMFLISHIFGPLIATPIPICLAIVDPQPWPHVHILAASIYGFWLFLPLLKLFPRHYTALSMLSICNLSFAILWGSFNYGGTSSPFLVWFILTPLLAFLYLGSTRPNRLFVLAQIFGGMAIFYACYRLSSFPMHVPVADMVVPGVLSVLGATTYTFVMAAYYANVVDSQSELMREIERHRDTTKMLIDAKDDAERANGAKSEFLAKMSHELRTPLNAVLGYSELLLEEAELDGRGQQISDLQKISAAGKHLLAMVNDILDISKIEAGKMVLHIETIDVDELVSDVEATARPLAAKNANSFSVADGPKVGLIQADATKLRQALYNLVSNAAKFTQNGQITLSAKRLPDADGGWIEIAVADTGIGISQEQQRKLFSSFTQADARIAATYGGTGLGLALSQNLCRLMGGSISVESEPGYGSRFTIRLPTPISRPVEIGAAAVAEPQRTDAPAPVLPLQPELLAAAAPGIQRQRLLFVDDDRNFLELAERLFRREGYEPIITDAPQSALQVARTVKPAAIFLDIMMPGFDGWDVLAAVRADPALRQTPVFMISILADRPRALQAGADGVVAKPLDASKVKAAIAAIKSSRIEHSASRKAGWGMTLLLIVEDNPINRDVLGRRLERRGFAIRFAEDGPEGVALAKAVHPDVILMDIGLGEMDGYEATRRIKADRETADIPIIALTASAFESDRTKALAAGCDDFDTKPVDLPRLLGKIGAVIGHALS</sequence>
<evidence type="ECO:0000256" key="10">
    <source>
        <dbReference type="ARBA" id="ARBA00023136"/>
    </source>
</evidence>
<feature type="transmembrane region" description="Helical" evidence="13">
    <location>
        <begin position="32"/>
        <end position="53"/>
    </location>
</feature>
<evidence type="ECO:0000256" key="9">
    <source>
        <dbReference type="ARBA" id="ARBA00023012"/>
    </source>
</evidence>
<feature type="domain" description="Response regulatory" evidence="15">
    <location>
        <begin position="498"/>
        <end position="611"/>
    </location>
</feature>
<dbReference type="InterPro" id="IPR003661">
    <property type="entry name" value="HisK_dim/P_dom"/>
</dbReference>
<dbReference type="Pfam" id="PF00072">
    <property type="entry name" value="Response_reg"/>
    <property type="match status" value="2"/>
</dbReference>
<dbReference type="Pfam" id="PF02518">
    <property type="entry name" value="HATPase_c"/>
    <property type="match status" value="1"/>
</dbReference>
<evidence type="ECO:0000313" key="17">
    <source>
        <dbReference type="Proteomes" id="UP001156140"/>
    </source>
</evidence>
<evidence type="ECO:0000256" key="7">
    <source>
        <dbReference type="ARBA" id="ARBA00022777"/>
    </source>
</evidence>
<gene>
    <name evidence="16" type="ORF">ML536_15230</name>
</gene>
<evidence type="ECO:0000256" key="1">
    <source>
        <dbReference type="ARBA" id="ARBA00000085"/>
    </source>
</evidence>
<dbReference type="Pfam" id="PF00512">
    <property type="entry name" value="HisKA"/>
    <property type="match status" value="1"/>
</dbReference>
<dbReference type="PANTHER" id="PTHR43047">
    <property type="entry name" value="TWO-COMPONENT HISTIDINE PROTEIN KINASE"/>
    <property type="match status" value="1"/>
</dbReference>
<evidence type="ECO:0000256" key="5">
    <source>
        <dbReference type="ARBA" id="ARBA00022679"/>
    </source>
</evidence>
<organism evidence="16 17">
    <name type="scientific">Paradevosia shaoguanensis</name>
    <dbReference type="NCBI Taxonomy" id="1335043"/>
    <lineage>
        <taxon>Bacteria</taxon>
        <taxon>Pseudomonadati</taxon>
        <taxon>Pseudomonadota</taxon>
        <taxon>Alphaproteobacteria</taxon>
        <taxon>Hyphomicrobiales</taxon>
        <taxon>Devosiaceae</taxon>
        <taxon>Paradevosia</taxon>
    </lineage>
</organism>
<evidence type="ECO:0000256" key="13">
    <source>
        <dbReference type="SAM" id="Phobius"/>
    </source>
</evidence>
<feature type="transmembrane region" description="Helical" evidence="13">
    <location>
        <begin position="111"/>
        <end position="130"/>
    </location>
</feature>
<evidence type="ECO:0000313" key="16">
    <source>
        <dbReference type="EMBL" id="MCI0128181.1"/>
    </source>
</evidence>
<dbReference type="InterPro" id="IPR011006">
    <property type="entry name" value="CheY-like_superfamily"/>
</dbReference>
<evidence type="ECO:0000256" key="6">
    <source>
        <dbReference type="ARBA" id="ARBA00022741"/>
    </source>
</evidence>
<feature type="domain" description="Response regulatory" evidence="15">
    <location>
        <begin position="629"/>
        <end position="745"/>
    </location>
</feature>
<dbReference type="PRINTS" id="PR00344">
    <property type="entry name" value="BCTRLSENSOR"/>
</dbReference>
<keyword evidence="17" id="KW-1185">Reference proteome</keyword>
<comment type="subcellular location">
    <subcellularLocation>
        <location evidence="2">Membrane</location>
    </subcellularLocation>
</comment>
<dbReference type="SUPFAM" id="SSF55874">
    <property type="entry name" value="ATPase domain of HSP90 chaperone/DNA topoisomerase II/histidine kinase"/>
    <property type="match status" value="1"/>
</dbReference>
<dbReference type="InterPro" id="IPR003594">
    <property type="entry name" value="HATPase_dom"/>
</dbReference>
<dbReference type="Gene3D" id="1.10.287.130">
    <property type="match status" value="1"/>
</dbReference>
<keyword evidence="13" id="KW-1133">Transmembrane helix</keyword>
<evidence type="ECO:0000256" key="11">
    <source>
        <dbReference type="ARBA" id="ARBA00023306"/>
    </source>
</evidence>
<dbReference type="InterPro" id="IPR036097">
    <property type="entry name" value="HisK_dim/P_sf"/>
</dbReference>
<dbReference type="GO" id="GO:0009927">
    <property type="term" value="F:histidine phosphotransfer kinase activity"/>
    <property type="evidence" value="ECO:0007669"/>
    <property type="project" value="TreeGrafter"/>
</dbReference>
<dbReference type="SMART" id="SM00448">
    <property type="entry name" value="REC"/>
    <property type="match status" value="2"/>
</dbReference>
<feature type="transmembrane region" description="Helical" evidence="13">
    <location>
        <begin position="169"/>
        <end position="191"/>
    </location>
</feature>
<feature type="transmembrane region" description="Helical" evidence="13">
    <location>
        <begin position="137"/>
        <end position="157"/>
    </location>
</feature>
<keyword evidence="7" id="KW-0418">Kinase</keyword>
<name>A0AA41QRA0_9HYPH</name>
<dbReference type="FunFam" id="3.30.565.10:FF:000010">
    <property type="entry name" value="Sensor histidine kinase RcsC"/>
    <property type="match status" value="1"/>
</dbReference>
<feature type="modified residue" description="4-aspartylphosphate" evidence="12">
    <location>
        <position position="547"/>
    </location>
</feature>
<keyword evidence="6" id="KW-0547">Nucleotide-binding</keyword>
<evidence type="ECO:0000256" key="4">
    <source>
        <dbReference type="ARBA" id="ARBA00022553"/>
    </source>
</evidence>
<dbReference type="InterPro" id="IPR005467">
    <property type="entry name" value="His_kinase_dom"/>
</dbReference>
<dbReference type="CDD" id="cd16922">
    <property type="entry name" value="HATPase_EvgS-ArcB-TorS-like"/>
    <property type="match status" value="1"/>
</dbReference>
<comment type="catalytic activity">
    <reaction evidence="1">
        <text>ATP + protein L-histidine = ADP + protein N-phospho-L-histidine.</text>
        <dbReference type="EC" id="2.7.13.3"/>
    </reaction>
</comment>
<dbReference type="CDD" id="cd00082">
    <property type="entry name" value="HisKA"/>
    <property type="match status" value="1"/>
</dbReference>
<dbReference type="PANTHER" id="PTHR43047:SF63">
    <property type="entry name" value="HISTIDINE KINASE"/>
    <property type="match status" value="1"/>
</dbReference>
<accession>A0AA41QRA0</accession>
<evidence type="ECO:0000259" key="14">
    <source>
        <dbReference type="PROSITE" id="PS50109"/>
    </source>
</evidence>
<feature type="modified residue" description="4-aspartylphosphate" evidence="12">
    <location>
        <position position="678"/>
    </location>
</feature>